<evidence type="ECO:0000256" key="6">
    <source>
        <dbReference type="SAM" id="Phobius"/>
    </source>
</evidence>
<dbReference type="InterPro" id="IPR006059">
    <property type="entry name" value="SBP"/>
</dbReference>
<dbReference type="PANTHER" id="PTHR43649:SF33">
    <property type="entry name" value="POLYGALACTURONAN_RHAMNOGALACTURONAN-BINDING PROTEIN YTCQ"/>
    <property type="match status" value="1"/>
</dbReference>
<organism evidence="7 8">
    <name type="scientific">Neocallimastix californiae</name>
    <dbReference type="NCBI Taxonomy" id="1754190"/>
    <lineage>
        <taxon>Eukaryota</taxon>
        <taxon>Fungi</taxon>
        <taxon>Fungi incertae sedis</taxon>
        <taxon>Chytridiomycota</taxon>
        <taxon>Chytridiomycota incertae sedis</taxon>
        <taxon>Neocallimastigomycetes</taxon>
        <taxon>Neocallimastigales</taxon>
        <taxon>Neocallimastigaceae</taxon>
        <taxon>Neocallimastix</taxon>
    </lineage>
</organism>
<feature type="transmembrane region" description="Helical" evidence="6">
    <location>
        <begin position="383"/>
        <end position="406"/>
    </location>
</feature>
<dbReference type="PANTHER" id="PTHR43649">
    <property type="entry name" value="ARABINOSE-BINDING PROTEIN-RELATED"/>
    <property type="match status" value="1"/>
</dbReference>
<feature type="transmembrane region" description="Helical" evidence="6">
    <location>
        <begin position="487"/>
        <end position="510"/>
    </location>
</feature>
<dbReference type="Proteomes" id="UP000193920">
    <property type="component" value="Unassembled WGS sequence"/>
</dbReference>
<evidence type="ECO:0000256" key="4">
    <source>
        <dbReference type="ARBA" id="ARBA00023139"/>
    </source>
</evidence>
<keyword evidence="6" id="KW-1133">Transmembrane helix</keyword>
<dbReference type="InterPro" id="IPR050490">
    <property type="entry name" value="Bact_solute-bd_prot1"/>
</dbReference>
<evidence type="ECO:0000256" key="2">
    <source>
        <dbReference type="ARBA" id="ARBA00022729"/>
    </source>
</evidence>
<dbReference type="Pfam" id="PF01547">
    <property type="entry name" value="SBP_bac_1"/>
    <property type="match status" value="1"/>
</dbReference>
<feature type="transmembrane region" description="Helical" evidence="6">
    <location>
        <begin position="530"/>
        <end position="555"/>
    </location>
</feature>
<dbReference type="OrthoDB" id="5574009at2759"/>
<dbReference type="SUPFAM" id="SSF53850">
    <property type="entry name" value="Periplasmic binding protein-like II"/>
    <property type="match status" value="1"/>
</dbReference>
<accession>A0A1Y2F0T0</accession>
<feature type="transmembrane region" description="Helical" evidence="6">
    <location>
        <begin position="599"/>
        <end position="619"/>
    </location>
</feature>
<keyword evidence="8" id="KW-1185">Reference proteome</keyword>
<evidence type="ECO:0000256" key="5">
    <source>
        <dbReference type="ARBA" id="ARBA00023288"/>
    </source>
</evidence>
<dbReference type="AlphaFoldDB" id="A0A1Y2F0T0"/>
<keyword evidence="4" id="KW-0564">Palmitate</keyword>
<dbReference type="Gene3D" id="3.40.190.10">
    <property type="entry name" value="Periplasmic binding protein-like II"/>
    <property type="match status" value="1"/>
</dbReference>
<comment type="caution">
    <text evidence="7">The sequence shown here is derived from an EMBL/GenBank/DDBJ whole genome shotgun (WGS) entry which is preliminary data.</text>
</comment>
<keyword evidence="3 6" id="KW-0472">Membrane</keyword>
<feature type="transmembrane region" description="Helical" evidence="6">
    <location>
        <begin position="418"/>
        <end position="436"/>
    </location>
</feature>
<evidence type="ECO:0000256" key="1">
    <source>
        <dbReference type="ARBA" id="ARBA00022475"/>
    </source>
</evidence>
<sequence length="670" mass="78477">MVKEFNKYSKENNLNITLNLILLTQENSTIICNDYESTLETLFKKGSYKYDLIVYDVVYSQKFGPYFLDLKKYLPQNHIDLYNSNLLSFIGTYKNKIVGLPVLLDYTFLYSNKNLLNKYEKKIPTTWNELLETAIYIKDKEKQLHNRDIIGYNGLFDNTELGSLSIFEFIYSFRENVNSTFPEYKSQNAINALEMIKKIKNEISSDYIFSSDIYISILNLIEEKFLFCKLSSNDFNLNYTRSLLPGHKEGVSGTSVGGYNIGINKYSAPEKRDSVIETYKFLTSKKIQKELLIKYRIGSGIMSLYEDEEVCKNVDCEIFKKIQPIGRPNLISYDYDSYSELLRKYVYEFLYGNSSSYDVLKKIDDILKIYNISIYGDNTTLAYIFYFIFSFFIVLMLSSLIMLYFMKFESYFSFLSTDFWFLVIIGIICILCQGILENGPRTILKCELSISFLVIGSTLILIPILHKLIVNFPEENKFSIWIANHKFIFIIFFIGIDIIHLIILSSLYTIKQITPKEMENFEICTLESKTLSYLDIISITVIKSIVLIIILVLIYSEWNLKRTLYDLRFVVLAIYTDILFLIMLFFMKTINNTNYISHYIKNSIFYLLFSLLNYSILYFSRIVMILLKKDNDESLFIKNINKQFINNESSIMKTMEISITQNQSTTTKIL</sequence>
<feature type="transmembrane region" description="Helical" evidence="6">
    <location>
        <begin position="448"/>
        <end position="466"/>
    </location>
</feature>
<reference evidence="7 8" key="1">
    <citation type="submission" date="2016-08" db="EMBL/GenBank/DDBJ databases">
        <title>A Parts List for Fungal Cellulosomes Revealed by Comparative Genomics.</title>
        <authorList>
            <consortium name="DOE Joint Genome Institute"/>
            <person name="Haitjema C.H."/>
            <person name="Gilmore S.P."/>
            <person name="Henske J.K."/>
            <person name="Solomon K.V."/>
            <person name="De Groot R."/>
            <person name="Kuo A."/>
            <person name="Mondo S.J."/>
            <person name="Salamov A.A."/>
            <person name="Labutti K."/>
            <person name="Zhao Z."/>
            <person name="Chiniquy J."/>
            <person name="Barry K."/>
            <person name="Brewer H.M."/>
            <person name="Purvine S.O."/>
            <person name="Wright A.T."/>
            <person name="Boxma B."/>
            <person name="Van Alen T."/>
            <person name="Hackstein J.H."/>
            <person name="Baker S.E."/>
            <person name="Grigoriev I.V."/>
            <person name="O'Malley M.A."/>
        </authorList>
    </citation>
    <scope>NUCLEOTIDE SEQUENCE [LARGE SCALE GENOMIC DNA]</scope>
    <source>
        <strain evidence="7 8">G1</strain>
    </source>
</reference>
<evidence type="ECO:0000313" key="8">
    <source>
        <dbReference type="Proteomes" id="UP000193920"/>
    </source>
</evidence>
<proteinExistence type="predicted"/>
<feature type="transmembrane region" description="Helical" evidence="6">
    <location>
        <begin position="567"/>
        <end position="587"/>
    </location>
</feature>
<gene>
    <name evidence="7" type="ORF">LY90DRAFT_92564</name>
</gene>
<evidence type="ECO:0000313" key="7">
    <source>
        <dbReference type="EMBL" id="ORY77459.1"/>
    </source>
</evidence>
<keyword evidence="2" id="KW-0732">Signal</keyword>
<dbReference type="EMBL" id="MCOG01000019">
    <property type="protein sequence ID" value="ORY77459.1"/>
    <property type="molecule type" value="Genomic_DNA"/>
</dbReference>
<name>A0A1Y2F0T0_9FUNG</name>
<keyword evidence="5" id="KW-0449">Lipoprotein</keyword>
<keyword evidence="6" id="KW-0812">Transmembrane</keyword>
<protein>
    <submittedName>
        <fullName evidence="7">Periplasmic binding protein-like II</fullName>
    </submittedName>
</protein>
<evidence type="ECO:0000256" key="3">
    <source>
        <dbReference type="ARBA" id="ARBA00023136"/>
    </source>
</evidence>
<keyword evidence="1" id="KW-1003">Cell membrane</keyword>
<dbReference type="STRING" id="1754190.A0A1Y2F0T0"/>